<dbReference type="InterPro" id="IPR047976">
    <property type="entry name" value="Anti_VapB2-like"/>
</dbReference>
<evidence type="ECO:0000256" key="2">
    <source>
        <dbReference type="PROSITE-ProRule" id="PRU01076"/>
    </source>
</evidence>
<name>A0A7X0DTF2_RHILE</name>
<reference evidence="4 5" key="1">
    <citation type="submission" date="2020-08" db="EMBL/GenBank/DDBJ databases">
        <title>Genomic Encyclopedia of Type Strains, Phase IV (KMG-V): Genome sequencing to study the core and pangenomes of soil and plant-associated prokaryotes.</title>
        <authorList>
            <person name="Whitman W."/>
        </authorList>
    </citation>
    <scope>NUCLEOTIDE SEQUENCE [LARGE SCALE GENOMIC DNA]</scope>
    <source>
        <strain evidence="4 5">SEMIA 4011</strain>
    </source>
</reference>
<gene>
    <name evidence="4" type="ORF">GGE66_002612</name>
</gene>
<feature type="domain" description="SpoVT-AbrB" evidence="3">
    <location>
        <begin position="4"/>
        <end position="44"/>
    </location>
</feature>
<dbReference type="PANTHER" id="PTHR37550">
    <property type="entry name" value="ANTITOXIN VAPB1"/>
    <property type="match status" value="1"/>
</dbReference>
<dbReference type="SUPFAM" id="SSF89447">
    <property type="entry name" value="AbrB/MazE/MraZ-like"/>
    <property type="match status" value="1"/>
</dbReference>
<dbReference type="InterPro" id="IPR007159">
    <property type="entry name" value="SpoVT-AbrB_dom"/>
</dbReference>
<dbReference type="PROSITE" id="PS51740">
    <property type="entry name" value="SPOVT_ABRB"/>
    <property type="match status" value="1"/>
</dbReference>
<protein>
    <submittedName>
        <fullName evidence="4">Antitoxin VapB</fullName>
    </submittedName>
</protein>
<dbReference type="InterPro" id="IPR037914">
    <property type="entry name" value="SpoVT-AbrB_sf"/>
</dbReference>
<evidence type="ECO:0000256" key="1">
    <source>
        <dbReference type="ARBA" id="ARBA00007924"/>
    </source>
</evidence>
<evidence type="ECO:0000259" key="3">
    <source>
        <dbReference type="PROSITE" id="PS51740"/>
    </source>
</evidence>
<dbReference type="Pfam" id="PF04014">
    <property type="entry name" value="MazE_antitoxin"/>
    <property type="match status" value="1"/>
</dbReference>
<dbReference type="SMART" id="SM00966">
    <property type="entry name" value="SpoVT_AbrB"/>
    <property type="match status" value="1"/>
</dbReference>
<dbReference type="Proteomes" id="UP000517187">
    <property type="component" value="Unassembled WGS sequence"/>
</dbReference>
<dbReference type="AlphaFoldDB" id="A0A7X0DTF2"/>
<comment type="caution">
    <text evidence="4">The sequence shown here is derived from an EMBL/GenBank/DDBJ whole genome shotgun (WGS) entry which is preliminary data.</text>
</comment>
<accession>A0A7X0DTF2</accession>
<dbReference type="InterPro" id="IPR051734">
    <property type="entry name" value="VapB_TA_antitoxins"/>
</dbReference>
<comment type="similarity">
    <text evidence="1">Belongs to the VapB family.</text>
</comment>
<sequence length="80" mass="8950">METAKIFWSGGSQAVRLPKDFRFDGDAVTIRRQGRAIILEPISADWEWLADVTGPVDPAFMAAAEEQPAIQARPELDFFK</sequence>
<dbReference type="GO" id="GO:0003677">
    <property type="term" value="F:DNA binding"/>
    <property type="evidence" value="ECO:0007669"/>
    <property type="project" value="UniProtKB-UniRule"/>
</dbReference>
<evidence type="ECO:0000313" key="5">
    <source>
        <dbReference type="Proteomes" id="UP000517187"/>
    </source>
</evidence>
<dbReference type="Gene3D" id="2.10.260.10">
    <property type="match status" value="1"/>
</dbReference>
<evidence type="ECO:0000313" key="4">
    <source>
        <dbReference type="EMBL" id="MBB6221639.1"/>
    </source>
</evidence>
<dbReference type="PANTHER" id="PTHR37550:SF3">
    <property type="entry name" value="ANTITOXIN VAPB1"/>
    <property type="match status" value="1"/>
</dbReference>
<dbReference type="NCBIfam" id="NF040493">
    <property type="entry name" value="TA_anti_VapB"/>
    <property type="match status" value="1"/>
</dbReference>
<dbReference type="RefSeq" id="WP_184694389.1">
    <property type="nucleotide sequence ID" value="NZ_JACIIJ010000005.1"/>
</dbReference>
<proteinExistence type="inferred from homology"/>
<keyword evidence="2" id="KW-0238">DNA-binding</keyword>
<organism evidence="4 5">
    <name type="scientific">Rhizobium leguminosarum</name>
    <dbReference type="NCBI Taxonomy" id="384"/>
    <lineage>
        <taxon>Bacteria</taxon>
        <taxon>Pseudomonadati</taxon>
        <taxon>Pseudomonadota</taxon>
        <taxon>Alphaproteobacteria</taxon>
        <taxon>Hyphomicrobiales</taxon>
        <taxon>Rhizobiaceae</taxon>
        <taxon>Rhizobium/Agrobacterium group</taxon>
        <taxon>Rhizobium</taxon>
    </lineage>
</organism>
<dbReference type="EMBL" id="JACIIJ010000005">
    <property type="protein sequence ID" value="MBB6221639.1"/>
    <property type="molecule type" value="Genomic_DNA"/>
</dbReference>